<comment type="subcellular location">
    <subcellularLocation>
        <location evidence="1">Cell inner membrane</location>
    </subcellularLocation>
</comment>
<dbReference type="EMBL" id="CP080635">
    <property type="protein sequence ID" value="QYX71283.1"/>
    <property type="molecule type" value="Genomic_DNA"/>
</dbReference>
<keyword evidence="6 7" id="KW-0472">Membrane</keyword>
<keyword evidence="2" id="KW-1003">Cell membrane</keyword>
<dbReference type="Proteomes" id="UP000827084">
    <property type="component" value="Chromosome"/>
</dbReference>
<feature type="domain" description="Mce/MlaD" evidence="8">
    <location>
        <begin position="274"/>
        <end position="362"/>
    </location>
</feature>
<feature type="transmembrane region" description="Helical" evidence="7">
    <location>
        <begin position="14"/>
        <end position="34"/>
    </location>
</feature>
<protein>
    <submittedName>
        <fullName evidence="9">MlaD family protein</fullName>
    </submittedName>
</protein>
<dbReference type="GeneID" id="67443742"/>
<reference evidence="9 10" key="1">
    <citation type="submission" date="2021-08" db="EMBL/GenBank/DDBJ databases">
        <title>Shewanella putrefaciens YZ-J, complete genome.</title>
        <authorList>
            <person name="Yi Z."/>
        </authorList>
    </citation>
    <scope>NUCLEOTIDE SEQUENCE [LARGE SCALE GENOMIC DNA]</scope>
    <source>
        <strain evidence="9 10">YZ-J</strain>
    </source>
</reference>
<dbReference type="InterPro" id="IPR003399">
    <property type="entry name" value="Mce/MlaD"/>
</dbReference>
<evidence type="ECO:0000256" key="3">
    <source>
        <dbReference type="ARBA" id="ARBA00022519"/>
    </source>
</evidence>
<feature type="domain" description="Mce/MlaD" evidence="8">
    <location>
        <begin position="637"/>
        <end position="727"/>
    </location>
</feature>
<keyword evidence="3" id="KW-0997">Cell inner membrane</keyword>
<dbReference type="PANTHER" id="PTHR30462">
    <property type="entry name" value="INTERMEMBRANE TRANSPORT PROTEIN PQIB-RELATED"/>
    <property type="match status" value="1"/>
</dbReference>
<feature type="domain" description="Mce/MlaD" evidence="8">
    <location>
        <begin position="755"/>
        <end position="811"/>
    </location>
</feature>
<evidence type="ECO:0000256" key="4">
    <source>
        <dbReference type="ARBA" id="ARBA00022692"/>
    </source>
</evidence>
<accession>A0ABX8X7S6</accession>
<dbReference type="RefSeq" id="WP_025007812.1">
    <property type="nucleotide sequence ID" value="NZ_BMPK01000005.1"/>
</dbReference>
<proteinExistence type="predicted"/>
<organism evidence="9 10">
    <name type="scientific">Shewanella putrefaciens</name>
    <name type="common">Pseudomonas putrefaciens</name>
    <dbReference type="NCBI Taxonomy" id="24"/>
    <lineage>
        <taxon>Bacteria</taxon>
        <taxon>Pseudomonadati</taxon>
        <taxon>Pseudomonadota</taxon>
        <taxon>Gammaproteobacteria</taxon>
        <taxon>Alteromonadales</taxon>
        <taxon>Shewanellaceae</taxon>
        <taxon>Shewanella</taxon>
    </lineage>
</organism>
<evidence type="ECO:0000256" key="6">
    <source>
        <dbReference type="ARBA" id="ARBA00023136"/>
    </source>
</evidence>
<feature type="domain" description="Mce/MlaD" evidence="8">
    <location>
        <begin position="390"/>
        <end position="448"/>
    </location>
</feature>
<evidence type="ECO:0000256" key="7">
    <source>
        <dbReference type="SAM" id="Phobius"/>
    </source>
</evidence>
<evidence type="ECO:0000313" key="10">
    <source>
        <dbReference type="Proteomes" id="UP000827084"/>
    </source>
</evidence>
<evidence type="ECO:0000256" key="2">
    <source>
        <dbReference type="ARBA" id="ARBA00022475"/>
    </source>
</evidence>
<evidence type="ECO:0000256" key="1">
    <source>
        <dbReference type="ARBA" id="ARBA00004533"/>
    </source>
</evidence>
<keyword evidence="10" id="KW-1185">Reference proteome</keyword>
<feature type="domain" description="Mce/MlaD" evidence="8">
    <location>
        <begin position="157"/>
        <end position="223"/>
    </location>
</feature>
<dbReference type="PANTHER" id="PTHR30462:SF0">
    <property type="entry name" value="INTERMEMBRANE TRANSPORT PROTEIN YEBT"/>
    <property type="match status" value="1"/>
</dbReference>
<sequence>MTQIESPKVVKKKLFSPIWLLPIVALALGAWLGIKSIKESGIEIQIHFPSATGIDVGKTLVKYQGLTVGKVKDIGIDDDLKGVNVKVVMDYRAKPFLNKETLFWLVTPKASITGVEGLDALFSGNYIAIQPGKGNASTFFEAERQAPPMQIGSEGVMIELTSDKLGSLDVGSPIFFRQIPVGSVVSYRLAGNTNVVISAFIQEQYARLVKKNSLFWNVSGVKVDASLSGIKVSSESLASILAGGVTFSSDDTAPVAQNGDSFSLYDSEANAIGGVDINLTMDDGNGVEKGTHIVYRGIHVGTIVSKQLTTNGVTAIAKFENQYTHLLTNDGVFWLEGAEISLSGIKNPGRLLTGSVINFLPGTGYQNVLPSNFVLQSKAPDMLKSKKRFLTITSTENMGIAAGAEVRYKQLPIGTVLSVKLTQDLSAVEYQLELQPEFASLVRSDSYFVPESALAIEASLDGVSVKSRDFTTLTKGAVSLILGKSETPLAANTSLPLFSSIDAAIAFFDRQHKVHLTLISQDGADVSQGSPVYYKKMQIGIVQSINWQSKTEDFVIKLAIDKEFQPLLQKPKVFWRNSAIEVNASLAGIDVAAAPLQGALKGSISLGLLDSDNVKPTKTSTSLKLYENKQLALTQAQPIRLTLPASAKLDAKAAIRYQGHQVGEVSQVKLNADLNTLTATAYLYGEYADHFSRSDCEYHLVDAQISLAGIKAPETLITGPYIGVLPGKSSQTATQFIANVVASSYANVPEDALKFTLEDASLGSMKVGTPIFFRGIKIGQIDGYGLSKQGNSVLMQAHIEPQYSHLVNQTSQFWDASGIKVDVGIFSGAKIEAGSLETLLAGGINVATKATTQDNNRLANGSIIKLQHKVQNEWQEWAPIQ</sequence>
<keyword evidence="4 7" id="KW-0812">Transmembrane</keyword>
<keyword evidence="5 7" id="KW-1133">Transmembrane helix</keyword>
<evidence type="ECO:0000313" key="9">
    <source>
        <dbReference type="EMBL" id="QYX71283.1"/>
    </source>
</evidence>
<feature type="domain" description="Mce/MlaD" evidence="8">
    <location>
        <begin position="41"/>
        <end position="132"/>
    </location>
</feature>
<evidence type="ECO:0000259" key="8">
    <source>
        <dbReference type="Pfam" id="PF02470"/>
    </source>
</evidence>
<name>A0ABX8X7S6_SHEPU</name>
<gene>
    <name evidence="9" type="ORF">K3G22_10740</name>
</gene>
<evidence type="ECO:0000256" key="5">
    <source>
        <dbReference type="ARBA" id="ARBA00022989"/>
    </source>
</evidence>
<dbReference type="Pfam" id="PF02470">
    <property type="entry name" value="MlaD"/>
    <property type="match status" value="6"/>
</dbReference>
<dbReference type="InterPro" id="IPR051800">
    <property type="entry name" value="PqiA-PqiB_transport"/>
</dbReference>